<dbReference type="AlphaFoldDB" id="A0AAD5QKM1"/>
<sequence length="65" mass="7419">MVMQIRGSRTEIYCTTTPPRRRNGIVPLQSQSPHDNIHGTTAALTWQRKPLDGDANWRFKDGDLL</sequence>
<evidence type="ECO:0000256" key="1">
    <source>
        <dbReference type="SAM" id="MobiDB-lite"/>
    </source>
</evidence>
<protein>
    <submittedName>
        <fullName evidence="2">Uncharacterized protein</fullName>
    </submittedName>
</protein>
<evidence type="ECO:0000313" key="2">
    <source>
        <dbReference type="EMBL" id="KAJ1350216.1"/>
    </source>
</evidence>
<organism evidence="2 3">
    <name type="scientific">Parelaphostrongylus tenuis</name>
    <name type="common">Meningeal worm</name>
    <dbReference type="NCBI Taxonomy" id="148309"/>
    <lineage>
        <taxon>Eukaryota</taxon>
        <taxon>Metazoa</taxon>
        <taxon>Ecdysozoa</taxon>
        <taxon>Nematoda</taxon>
        <taxon>Chromadorea</taxon>
        <taxon>Rhabditida</taxon>
        <taxon>Rhabditina</taxon>
        <taxon>Rhabditomorpha</taxon>
        <taxon>Strongyloidea</taxon>
        <taxon>Metastrongylidae</taxon>
        <taxon>Parelaphostrongylus</taxon>
    </lineage>
</organism>
<dbReference type="Proteomes" id="UP001196413">
    <property type="component" value="Unassembled WGS sequence"/>
</dbReference>
<reference evidence="2" key="1">
    <citation type="submission" date="2021-06" db="EMBL/GenBank/DDBJ databases">
        <title>Parelaphostrongylus tenuis whole genome reference sequence.</title>
        <authorList>
            <person name="Garwood T.J."/>
            <person name="Larsen P.A."/>
            <person name="Fountain-Jones N.M."/>
            <person name="Garbe J.R."/>
            <person name="Macchietto M.G."/>
            <person name="Kania S.A."/>
            <person name="Gerhold R.W."/>
            <person name="Richards J.E."/>
            <person name="Wolf T.M."/>
        </authorList>
    </citation>
    <scope>NUCLEOTIDE SEQUENCE</scope>
    <source>
        <strain evidence="2">MNPRO001-30</strain>
        <tissue evidence="2">Meninges</tissue>
    </source>
</reference>
<keyword evidence="3" id="KW-1185">Reference proteome</keyword>
<proteinExistence type="predicted"/>
<gene>
    <name evidence="2" type="ORF">KIN20_005954</name>
</gene>
<feature type="region of interest" description="Disordered" evidence="1">
    <location>
        <begin position="1"/>
        <end position="36"/>
    </location>
</feature>
<comment type="caution">
    <text evidence="2">The sequence shown here is derived from an EMBL/GenBank/DDBJ whole genome shotgun (WGS) entry which is preliminary data.</text>
</comment>
<accession>A0AAD5QKM1</accession>
<name>A0AAD5QKM1_PARTN</name>
<dbReference type="EMBL" id="JAHQIW010000814">
    <property type="protein sequence ID" value="KAJ1350216.1"/>
    <property type="molecule type" value="Genomic_DNA"/>
</dbReference>
<evidence type="ECO:0000313" key="3">
    <source>
        <dbReference type="Proteomes" id="UP001196413"/>
    </source>
</evidence>